<keyword evidence="2" id="KW-0812">Transmembrane</keyword>
<feature type="compositionally biased region" description="Basic and acidic residues" evidence="1">
    <location>
        <begin position="209"/>
        <end position="238"/>
    </location>
</feature>
<sequence>MGKLEIIYLLITAGLTAIAIYVQVNSSAISLPISLGTTIITILLPLIAAANFFYYPILHRMSQQRSSLIQQFVLPGLQILQGVLTVILVTLSFEGLLPGPNIRCSLEENWKRLWIAHDGRAIERIQDAFSCCGLNTIKDRAWPQGQCPQLYGRHDPCAGPWRAAMQRNSGLGFAVAMTVGILQNERTSQAEGLLEDGDGSEENDSPNSPRRDYGAIDDRRSPRVEPSHLGEDRNHWES</sequence>
<proteinExistence type="predicted"/>
<feature type="transmembrane region" description="Helical" evidence="2">
    <location>
        <begin position="6"/>
        <end position="24"/>
    </location>
</feature>
<dbReference type="eggNOG" id="ENOG502SP07">
    <property type="taxonomic scope" value="Eukaryota"/>
</dbReference>
<feature type="compositionally biased region" description="Acidic residues" evidence="1">
    <location>
        <begin position="193"/>
        <end position="204"/>
    </location>
</feature>
<name>M7U168_EUTLA</name>
<evidence type="ECO:0000256" key="2">
    <source>
        <dbReference type="SAM" id="Phobius"/>
    </source>
</evidence>
<feature type="transmembrane region" description="Helical" evidence="2">
    <location>
        <begin position="77"/>
        <end position="97"/>
    </location>
</feature>
<dbReference type="Proteomes" id="UP000012174">
    <property type="component" value="Unassembled WGS sequence"/>
</dbReference>
<feature type="region of interest" description="Disordered" evidence="1">
    <location>
        <begin position="191"/>
        <end position="238"/>
    </location>
</feature>
<feature type="transmembrane region" description="Helical" evidence="2">
    <location>
        <begin position="31"/>
        <end position="57"/>
    </location>
</feature>
<keyword evidence="2" id="KW-1133">Transmembrane helix</keyword>
<dbReference type="OrthoDB" id="71600at2759"/>
<evidence type="ECO:0000256" key="1">
    <source>
        <dbReference type="SAM" id="MobiDB-lite"/>
    </source>
</evidence>
<dbReference type="KEGG" id="ela:UCREL1_280"/>
<dbReference type="HOGENOM" id="CLU_055673_0_0_1"/>
<protein>
    <submittedName>
        <fullName evidence="3">Putative tetraspanin tsp3 protein</fullName>
    </submittedName>
</protein>
<evidence type="ECO:0000313" key="4">
    <source>
        <dbReference type="Proteomes" id="UP000012174"/>
    </source>
</evidence>
<accession>M7U168</accession>
<keyword evidence="4" id="KW-1185">Reference proteome</keyword>
<gene>
    <name evidence="3" type="ORF">UCREL1_280</name>
</gene>
<dbReference type="EMBL" id="KB705403">
    <property type="protein sequence ID" value="EMR72675.1"/>
    <property type="molecule type" value="Genomic_DNA"/>
</dbReference>
<dbReference type="AlphaFoldDB" id="M7U168"/>
<keyword evidence="2" id="KW-0472">Membrane</keyword>
<evidence type="ECO:0000313" key="3">
    <source>
        <dbReference type="EMBL" id="EMR72675.1"/>
    </source>
</evidence>
<reference evidence="4" key="1">
    <citation type="journal article" date="2013" name="Genome Announc.">
        <title>Draft genome sequence of the grapevine dieback fungus Eutypa lata UCR-EL1.</title>
        <authorList>
            <person name="Blanco-Ulate B."/>
            <person name="Rolshausen P.E."/>
            <person name="Cantu D."/>
        </authorList>
    </citation>
    <scope>NUCLEOTIDE SEQUENCE [LARGE SCALE GENOMIC DNA]</scope>
    <source>
        <strain evidence="4">UCR-EL1</strain>
    </source>
</reference>
<dbReference type="OMA" id="RDMAWPF"/>
<organism evidence="3 4">
    <name type="scientific">Eutypa lata (strain UCR-EL1)</name>
    <name type="common">Grapevine dieback disease fungus</name>
    <name type="synonym">Eutypa armeniacae</name>
    <dbReference type="NCBI Taxonomy" id="1287681"/>
    <lineage>
        <taxon>Eukaryota</taxon>
        <taxon>Fungi</taxon>
        <taxon>Dikarya</taxon>
        <taxon>Ascomycota</taxon>
        <taxon>Pezizomycotina</taxon>
        <taxon>Sordariomycetes</taxon>
        <taxon>Xylariomycetidae</taxon>
        <taxon>Xylariales</taxon>
        <taxon>Diatrypaceae</taxon>
        <taxon>Eutypa</taxon>
    </lineage>
</organism>